<dbReference type="OrthoDB" id="412788at2759"/>
<organism evidence="3 4">
    <name type="scientific">Corynespora cassiicola Philippines</name>
    <dbReference type="NCBI Taxonomy" id="1448308"/>
    <lineage>
        <taxon>Eukaryota</taxon>
        <taxon>Fungi</taxon>
        <taxon>Dikarya</taxon>
        <taxon>Ascomycota</taxon>
        <taxon>Pezizomycotina</taxon>
        <taxon>Dothideomycetes</taxon>
        <taxon>Pleosporomycetidae</taxon>
        <taxon>Pleosporales</taxon>
        <taxon>Corynesporascaceae</taxon>
        <taxon>Corynespora</taxon>
    </lineage>
</organism>
<dbReference type="STRING" id="1448308.A0A2T2NBK5"/>
<name>A0A2T2NBK5_CORCC</name>
<proteinExistence type="inferred from homology"/>
<sequence>MHFYDVIEECKGQKPYYSTIPFSAQGALQTNYGSIEKSILVRDIRGHESEFTLEKHGFEVAKHKTKFSDWRNGSRVKKEHFDEIEQFLKEKLNAKKVIIFDHSLRRTDITNANAEKGEEYSAPPSRRPHVDHTLKSALTHVAMEFGEHSEWLKGRIQQINVWRPLFGQVMDHPLAVCDYGTVDRKDLVAVDLVFPHYVSELYKIWHNESQKWYYLDKQMPDEVWLIKMCDSDATEENGVAECCPHAAFKHPKSVPDTRLRESIEMRALVFH</sequence>
<comment type="similarity">
    <text evidence="2">Belongs to the asaB hydroxylase/desaturase family.</text>
</comment>
<evidence type="ECO:0000256" key="1">
    <source>
        <dbReference type="ARBA" id="ARBA00023002"/>
    </source>
</evidence>
<dbReference type="NCBIfam" id="NF041278">
    <property type="entry name" value="CmcJ_NvfI_EfuI"/>
    <property type="match status" value="1"/>
</dbReference>
<evidence type="ECO:0000313" key="3">
    <source>
        <dbReference type="EMBL" id="PSN62769.1"/>
    </source>
</evidence>
<dbReference type="PANTHER" id="PTHR34598:SF3">
    <property type="entry name" value="OXIDOREDUCTASE AN1597"/>
    <property type="match status" value="1"/>
</dbReference>
<evidence type="ECO:0000313" key="4">
    <source>
        <dbReference type="Proteomes" id="UP000240883"/>
    </source>
</evidence>
<dbReference type="PANTHER" id="PTHR34598">
    <property type="entry name" value="BLL6449 PROTEIN"/>
    <property type="match status" value="1"/>
</dbReference>
<gene>
    <name evidence="3" type="ORF">BS50DRAFT_501517</name>
</gene>
<dbReference type="InterPro" id="IPR044053">
    <property type="entry name" value="AsaB-like"/>
</dbReference>
<evidence type="ECO:0000256" key="2">
    <source>
        <dbReference type="ARBA" id="ARBA00023604"/>
    </source>
</evidence>
<keyword evidence="4" id="KW-1185">Reference proteome</keyword>
<evidence type="ECO:0008006" key="5">
    <source>
        <dbReference type="Google" id="ProtNLM"/>
    </source>
</evidence>
<dbReference type="GO" id="GO:0016491">
    <property type="term" value="F:oxidoreductase activity"/>
    <property type="evidence" value="ECO:0007669"/>
    <property type="project" value="UniProtKB-KW"/>
</dbReference>
<protein>
    <recommendedName>
        <fullName evidence="5">Methyltransferase</fullName>
    </recommendedName>
</protein>
<dbReference type="AlphaFoldDB" id="A0A2T2NBK5"/>
<dbReference type="Proteomes" id="UP000240883">
    <property type="component" value="Unassembled WGS sequence"/>
</dbReference>
<reference evidence="3 4" key="1">
    <citation type="journal article" date="2018" name="Front. Microbiol.">
        <title>Genome-Wide Analysis of Corynespora cassiicola Leaf Fall Disease Putative Effectors.</title>
        <authorList>
            <person name="Lopez D."/>
            <person name="Ribeiro S."/>
            <person name="Label P."/>
            <person name="Fumanal B."/>
            <person name="Venisse J.S."/>
            <person name="Kohler A."/>
            <person name="de Oliveira R.R."/>
            <person name="Labutti K."/>
            <person name="Lipzen A."/>
            <person name="Lail K."/>
            <person name="Bauer D."/>
            <person name="Ohm R.A."/>
            <person name="Barry K.W."/>
            <person name="Spatafora J."/>
            <person name="Grigoriev I.V."/>
            <person name="Martin F.M."/>
            <person name="Pujade-Renaud V."/>
        </authorList>
    </citation>
    <scope>NUCLEOTIDE SEQUENCE [LARGE SCALE GENOMIC DNA]</scope>
    <source>
        <strain evidence="3 4">Philippines</strain>
    </source>
</reference>
<accession>A0A2T2NBK5</accession>
<dbReference type="EMBL" id="KZ678141">
    <property type="protein sequence ID" value="PSN62769.1"/>
    <property type="molecule type" value="Genomic_DNA"/>
</dbReference>
<keyword evidence="1" id="KW-0560">Oxidoreductase</keyword>